<feature type="transmembrane region" description="Helical" evidence="1">
    <location>
        <begin position="77"/>
        <end position="96"/>
    </location>
</feature>
<keyword evidence="1" id="KW-1133">Transmembrane helix</keyword>
<sequence length="302" mass="33988">MNITKNEGVLDRMSRVILAELFFLGGFFWVGGVFHFVLYFLAFVMLGTAITGFCGLYKVLGFSTKELVRKDLEKSKILLGIFIFILSFIALVGSYTSNFFTKKFFLEDYATVNQFYKQALYATGQNDIAGVDKNYPALVSSYKVFLSKYKNYRPYVVSQDTQFEGDLVAISSIITNTKERITAGDLTEAHLELEKVRPLFQGILKRNGFSMLAISLVDFHDSMEKIILAADEKNSALVLDVYTEVSVKLAVVEGEVNDNEIQSIRQKLEELVTLAHENKKDALSGKAAELKSSFVKVYLKRG</sequence>
<evidence type="ECO:0000259" key="2">
    <source>
        <dbReference type="Pfam" id="PF11127"/>
    </source>
</evidence>
<feature type="domain" description="Inner membrane protein YgaP-like transmembrane" evidence="2">
    <location>
        <begin position="4"/>
        <end position="65"/>
    </location>
</feature>
<accession>A0A1J4UZL5</accession>
<proteinExistence type="predicted"/>
<gene>
    <name evidence="3" type="ORF">AUJ77_03260</name>
</gene>
<keyword evidence="1" id="KW-0472">Membrane</keyword>
<dbReference type="STRING" id="1805281.AUJ77_03260"/>
<dbReference type="Pfam" id="PF11127">
    <property type="entry name" value="YgaP-like_TM"/>
    <property type="match status" value="1"/>
</dbReference>
<dbReference type="EMBL" id="MNVN01000019">
    <property type="protein sequence ID" value="OIO30370.1"/>
    <property type="molecule type" value="Genomic_DNA"/>
</dbReference>
<organism evidence="3 4">
    <name type="scientific">Candidatus Nomurabacteria bacterium CG1_02_43_90</name>
    <dbReference type="NCBI Taxonomy" id="1805281"/>
    <lineage>
        <taxon>Bacteria</taxon>
        <taxon>Candidatus Nomuraibacteriota</taxon>
    </lineage>
</organism>
<dbReference type="InterPro" id="IPR021309">
    <property type="entry name" value="YgaP-like_TM"/>
</dbReference>
<evidence type="ECO:0000313" key="3">
    <source>
        <dbReference type="EMBL" id="OIO30370.1"/>
    </source>
</evidence>
<comment type="caution">
    <text evidence="3">The sequence shown here is derived from an EMBL/GenBank/DDBJ whole genome shotgun (WGS) entry which is preliminary data.</text>
</comment>
<name>A0A1J4UZL5_9BACT</name>
<dbReference type="Proteomes" id="UP000181992">
    <property type="component" value="Unassembled WGS sequence"/>
</dbReference>
<dbReference type="AlphaFoldDB" id="A0A1J4UZL5"/>
<evidence type="ECO:0000256" key="1">
    <source>
        <dbReference type="SAM" id="Phobius"/>
    </source>
</evidence>
<reference evidence="3 4" key="1">
    <citation type="journal article" date="2016" name="Environ. Microbiol.">
        <title>Genomic resolution of a cold subsurface aquifer community provides metabolic insights for novel microbes adapted to high CO concentrations.</title>
        <authorList>
            <person name="Probst A.J."/>
            <person name="Castelle C.J."/>
            <person name="Singh A."/>
            <person name="Brown C.T."/>
            <person name="Anantharaman K."/>
            <person name="Sharon I."/>
            <person name="Hug L.A."/>
            <person name="Burstein D."/>
            <person name="Emerson J.B."/>
            <person name="Thomas B.C."/>
            <person name="Banfield J.F."/>
        </authorList>
    </citation>
    <scope>NUCLEOTIDE SEQUENCE [LARGE SCALE GENOMIC DNA]</scope>
    <source>
        <strain evidence="3">CG1_02_43_90</strain>
    </source>
</reference>
<feature type="transmembrane region" description="Helical" evidence="1">
    <location>
        <begin position="36"/>
        <end position="57"/>
    </location>
</feature>
<evidence type="ECO:0000313" key="4">
    <source>
        <dbReference type="Proteomes" id="UP000181992"/>
    </source>
</evidence>
<protein>
    <recommendedName>
        <fullName evidence="2">Inner membrane protein YgaP-like transmembrane domain-containing protein</fullName>
    </recommendedName>
</protein>
<keyword evidence="1" id="KW-0812">Transmembrane</keyword>
<feature type="transmembrane region" description="Helical" evidence="1">
    <location>
        <begin position="12"/>
        <end position="30"/>
    </location>
</feature>